<dbReference type="Pfam" id="PF00266">
    <property type="entry name" value="Aminotran_5"/>
    <property type="match status" value="1"/>
</dbReference>
<accession>A0ABV0B566</accession>
<comment type="caution">
    <text evidence="4">The sequence shown here is derived from an EMBL/GenBank/DDBJ whole genome shotgun (WGS) entry which is preliminary data.</text>
</comment>
<sequence>MLTRRDILHAAAALPVSASAAIRSDASNQTGTGRAIVALPDRTAFSHKGVHLNAAYTHVLPDVAADAGWRHLETRRRDGWREFPVDNDRDAAAAAFAALIGADPREIAIVPSTNEGENLIAAALDLGPGAGVVTDSFHYSASLAMYGERHKLGMPLTVIAPSGGTIDYGALEAAIVPGTRLVAVTLVSSLTGHTHDLRRVCEIAHARGALVFADIIQAAGAMPIDVRSSGVDFCCAGTYKWLMGDFGAAFLYVRADRLAQLRRVQLGWRGVKKYQMHALPSQPPGPAGGDWSLATDTAGMFEVSTPAWGSLTIAVAAMNYISSIGVDRIAQHRAPLLSRLQDVLPGLGYTPLTPRNAAGPFVAFEKPGLRERLQAKLTAAQIAVTLQPDKIRIAPSVHNGRDDIEQLIEVLSQAA</sequence>
<keyword evidence="5" id="KW-1185">Reference proteome</keyword>
<dbReference type="GO" id="GO:0008483">
    <property type="term" value="F:transaminase activity"/>
    <property type="evidence" value="ECO:0007669"/>
    <property type="project" value="UniProtKB-KW"/>
</dbReference>
<dbReference type="PANTHER" id="PTHR43586:SF15">
    <property type="entry name" value="BLR3095 PROTEIN"/>
    <property type="match status" value="1"/>
</dbReference>
<keyword evidence="4" id="KW-0808">Transferase</keyword>
<dbReference type="InterPro" id="IPR015422">
    <property type="entry name" value="PyrdxlP-dep_Trfase_small"/>
</dbReference>
<dbReference type="PANTHER" id="PTHR43586">
    <property type="entry name" value="CYSTEINE DESULFURASE"/>
    <property type="match status" value="1"/>
</dbReference>
<keyword evidence="1" id="KW-0663">Pyridoxal phosphate</keyword>
<evidence type="ECO:0000313" key="5">
    <source>
        <dbReference type="Proteomes" id="UP001427805"/>
    </source>
</evidence>
<gene>
    <name evidence="4" type="ORF">TPR58_05970</name>
</gene>
<dbReference type="InterPro" id="IPR015424">
    <property type="entry name" value="PyrdxlP-dep_Trfase"/>
</dbReference>
<evidence type="ECO:0000313" key="4">
    <source>
        <dbReference type="EMBL" id="MEN3746704.1"/>
    </source>
</evidence>
<dbReference type="Gene3D" id="3.90.1150.10">
    <property type="entry name" value="Aspartate Aminotransferase, domain 1"/>
    <property type="match status" value="1"/>
</dbReference>
<evidence type="ECO:0000256" key="1">
    <source>
        <dbReference type="ARBA" id="ARBA00022898"/>
    </source>
</evidence>
<proteinExistence type="predicted"/>
<dbReference type="InterPro" id="IPR000192">
    <property type="entry name" value="Aminotrans_V_dom"/>
</dbReference>
<keyword evidence="2" id="KW-0732">Signal</keyword>
<evidence type="ECO:0000256" key="2">
    <source>
        <dbReference type="SAM" id="SignalP"/>
    </source>
</evidence>
<dbReference type="Gene3D" id="3.40.640.10">
    <property type="entry name" value="Type I PLP-dependent aspartate aminotransferase-like (Major domain)"/>
    <property type="match status" value="1"/>
</dbReference>
<dbReference type="EMBL" id="JBDIZK010000003">
    <property type="protein sequence ID" value="MEN3746704.1"/>
    <property type="molecule type" value="Genomic_DNA"/>
</dbReference>
<dbReference type="SUPFAM" id="SSF53383">
    <property type="entry name" value="PLP-dependent transferases"/>
    <property type="match status" value="1"/>
</dbReference>
<dbReference type="InterPro" id="IPR015421">
    <property type="entry name" value="PyrdxlP-dep_Trfase_major"/>
</dbReference>
<evidence type="ECO:0000259" key="3">
    <source>
        <dbReference type="Pfam" id="PF00266"/>
    </source>
</evidence>
<name>A0ABV0B566_9SPHN</name>
<dbReference type="Proteomes" id="UP001427805">
    <property type="component" value="Unassembled WGS sequence"/>
</dbReference>
<feature type="signal peptide" evidence="2">
    <location>
        <begin position="1"/>
        <end position="20"/>
    </location>
</feature>
<organism evidence="4 5">
    <name type="scientific">Sphingomonas rustica</name>
    <dbReference type="NCBI Taxonomy" id="3103142"/>
    <lineage>
        <taxon>Bacteria</taxon>
        <taxon>Pseudomonadati</taxon>
        <taxon>Pseudomonadota</taxon>
        <taxon>Alphaproteobacteria</taxon>
        <taxon>Sphingomonadales</taxon>
        <taxon>Sphingomonadaceae</taxon>
        <taxon>Sphingomonas</taxon>
    </lineage>
</organism>
<feature type="chain" id="PRO_5047261038" evidence="2">
    <location>
        <begin position="21"/>
        <end position="415"/>
    </location>
</feature>
<keyword evidence="4" id="KW-0032">Aminotransferase</keyword>
<reference evidence="4 5" key="1">
    <citation type="submission" date="2024-05" db="EMBL/GenBank/DDBJ databases">
        <title>Sphingomonas sp. HF-S3 16S ribosomal RNA gene Genome sequencing and assembly.</title>
        <authorList>
            <person name="Lee H."/>
        </authorList>
    </citation>
    <scope>NUCLEOTIDE SEQUENCE [LARGE SCALE GENOMIC DNA]</scope>
    <source>
        <strain evidence="4 5">HF-S3</strain>
    </source>
</reference>
<feature type="domain" description="Aminotransferase class V" evidence="3">
    <location>
        <begin position="92"/>
        <end position="375"/>
    </location>
</feature>
<protein>
    <submittedName>
        <fullName evidence="4">Aminotransferase class V-fold PLP-dependent enzyme</fullName>
    </submittedName>
</protein>